<keyword evidence="4" id="KW-0689">Ribosomal protein</keyword>
<gene>
    <name evidence="4" type="ORF">SAMN04488098_100943</name>
</gene>
<dbReference type="InterPro" id="IPR000182">
    <property type="entry name" value="GNAT_dom"/>
</dbReference>
<dbReference type="RefSeq" id="WP_091265659.1">
    <property type="nucleotide sequence ID" value="NZ_FNFK01000009.1"/>
</dbReference>
<dbReference type="EMBL" id="FNFK01000009">
    <property type="protein sequence ID" value="SDK00556.1"/>
    <property type="molecule type" value="Genomic_DNA"/>
</dbReference>
<reference evidence="5" key="1">
    <citation type="submission" date="2016-10" db="EMBL/GenBank/DDBJ databases">
        <authorList>
            <person name="Varghese N."/>
            <person name="Submissions S."/>
        </authorList>
    </citation>
    <scope>NUCLEOTIDE SEQUENCE [LARGE SCALE GENOMIC DNA]</scope>
    <source>
        <strain evidence="5">DSM 19181</strain>
    </source>
</reference>
<evidence type="ECO:0000313" key="4">
    <source>
        <dbReference type="EMBL" id="SDK00556.1"/>
    </source>
</evidence>
<keyword evidence="5" id="KW-1185">Reference proteome</keyword>
<sequence>MIREASRQDAEAIVDLFKVILTDMELPIMAQVTWDDLRPAMVHAVRSESFIQGYKNVLLKEIDGEIAGFCFSYPGGSAHQYDQLSDLISAYNLPPFETFIEGETFEGEWYLDSIVTKDTFRGKGIGKELMQAVYDKAKSEGFTVVGLNVDHDNPRALKLYEAQGFQKVKEVMIAGHHYDHMQKKV</sequence>
<dbReference type="GO" id="GO:0016747">
    <property type="term" value="F:acyltransferase activity, transferring groups other than amino-acyl groups"/>
    <property type="evidence" value="ECO:0007669"/>
    <property type="project" value="InterPro"/>
</dbReference>
<evidence type="ECO:0000256" key="2">
    <source>
        <dbReference type="ARBA" id="ARBA00023315"/>
    </source>
</evidence>
<accession>A0A1G8YCW4</accession>
<dbReference type="SUPFAM" id="SSF55729">
    <property type="entry name" value="Acyl-CoA N-acyltransferases (Nat)"/>
    <property type="match status" value="1"/>
</dbReference>
<dbReference type="GO" id="GO:0005840">
    <property type="term" value="C:ribosome"/>
    <property type="evidence" value="ECO:0007669"/>
    <property type="project" value="UniProtKB-KW"/>
</dbReference>
<dbReference type="Proteomes" id="UP000199433">
    <property type="component" value="Unassembled WGS sequence"/>
</dbReference>
<keyword evidence="1" id="KW-0808">Transferase</keyword>
<organism evidence="4 5">
    <name type="scientific">Alkalibacterium thalassium</name>
    <dbReference type="NCBI Taxonomy" id="426701"/>
    <lineage>
        <taxon>Bacteria</taxon>
        <taxon>Bacillati</taxon>
        <taxon>Bacillota</taxon>
        <taxon>Bacilli</taxon>
        <taxon>Lactobacillales</taxon>
        <taxon>Carnobacteriaceae</taxon>
        <taxon>Alkalibacterium</taxon>
    </lineage>
</organism>
<proteinExistence type="predicted"/>
<dbReference type="InterPro" id="IPR016181">
    <property type="entry name" value="Acyl_CoA_acyltransferase"/>
</dbReference>
<dbReference type="PANTHER" id="PTHR43072">
    <property type="entry name" value="N-ACETYLTRANSFERASE"/>
    <property type="match status" value="1"/>
</dbReference>
<dbReference type="AlphaFoldDB" id="A0A1G8YCW4"/>
<evidence type="ECO:0000259" key="3">
    <source>
        <dbReference type="PROSITE" id="PS51186"/>
    </source>
</evidence>
<dbReference type="STRING" id="426701.SAMN04488098_100943"/>
<dbReference type="PROSITE" id="PS51186">
    <property type="entry name" value="GNAT"/>
    <property type="match status" value="1"/>
</dbReference>
<keyword evidence="2" id="KW-0012">Acyltransferase</keyword>
<feature type="domain" description="N-acetyltransferase" evidence="3">
    <location>
        <begin position="1"/>
        <end position="185"/>
    </location>
</feature>
<dbReference type="Gene3D" id="3.40.630.30">
    <property type="match status" value="1"/>
</dbReference>
<keyword evidence="4" id="KW-0687">Ribonucleoprotein</keyword>
<name>A0A1G8YCW4_9LACT</name>
<dbReference type="PANTHER" id="PTHR43072:SF23">
    <property type="entry name" value="UPF0039 PROTEIN C11D3.02C"/>
    <property type="match status" value="1"/>
</dbReference>
<evidence type="ECO:0000313" key="5">
    <source>
        <dbReference type="Proteomes" id="UP000199433"/>
    </source>
</evidence>
<dbReference type="Pfam" id="PF00583">
    <property type="entry name" value="Acetyltransf_1"/>
    <property type="match status" value="1"/>
</dbReference>
<dbReference type="OrthoDB" id="5319888at2"/>
<dbReference type="CDD" id="cd04301">
    <property type="entry name" value="NAT_SF"/>
    <property type="match status" value="1"/>
</dbReference>
<evidence type="ECO:0000256" key="1">
    <source>
        <dbReference type="ARBA" id="ARBA00022679"/>
    </source>
</evidence>
<protein>
    <submittedName>
        <fullName evidence="4">Ribosomal protein S18 acetylase RimI</fullName>
    </submittedName>
</protein>